<protein>
    <recommendedName>
        <fullName evidence="2">BRCT domain-containing protein</fullName>
    </recommendedName>
</protein>
<dbReference type="VEuPathDB" id="FungiDB:HMPREF1541_06590"/>
<feature type="compositionally biased region" description="Polar residues" evidence="1">
    <location>
        <begin position="1173"/>
        <end position="1186"/>
    </location>
</feature>
<evidence type="ECO:0000256" key="1">
    <source>
        <dbReference type="SAM" id="MobiDB-lite"/>
    </source>
</evidence>
<feature type="compositionally biased region" description="Acidic residues" evidence="1">
    <location>
        <begin position="644"/>
        <end position="653"/>
    </location>
</feature>
<dbReference type="PANTHER" id="PTHR14625:SF3">
    <property type="entry name" value="MICROCEPHALIN"/>
    <property type="match status" value="1"/>
</dbReference>
<sequence length="1591" mass="170959">MAPTSPLKRVTRARAAAKSSTDDAAPKKLGTAKVTKPATSKTTATKATTRKTRTVKDEAEEEIIEPEPAKKTTRTTKTAAPLAAAPRRRIKVTPLDPPIAEEPVPEPEPEKPKRKASTRPKKAVEPEAAVEEEPEPAPTRSRTTKTTTTKSTATKKPASKAVEPAATVPKTRGRPKKAAEPEDTSAPEPEPVKTTRQTRARSASNASQQPAEIIQVAPKPKTTTRKKVTFQDVIEDEKENEPVAPRRAGTKKESTGPATGIRAKPVRKPAASTTKKAPATRTRAAKAVESRALTPRKVTQVQRVATPDGSEDELTGAKTPVRDLSLSPKRNPNLAAQLSPAKKLNFTQTLNATSLDKPSESAGLMSPARRPTSPAKNTVSHISPVSRSPMKDSPRRADIFNSAAEETAAPALVPNTNQGLLQSPKRGVLDASIFSHSAMKPKRSPLKESLLQSPARRLFSPAKQKTPLGVHRDDENDTSMHDTVTVEEVAVSSHFRPSMSPQRAGRVHRMSDEELADELAMDMDFDQSVLKLTSPRKSPAKAFKPVADVLDKELIMPTFQNDVEETAKAVEELQASDDATEVETDDEEPEQEETVEPAQMSISATDDPAEEKDAEDTVVQAPPKGRGKATRLSQVLFRSNRSQDEEEESEDGLAADQTPVQAPRHFRSSLTGNNARSRLSMGVPLSANRNVGFTPLAAQMSGWLANSPERSPNKVTKRTPSRGLFSPVAAQHIAGEIQISRQSTPQQQKSSPGFRQSVTSRPSLTPSALGSPEKSSFFAEQMSSMEEAASADVTAVDDMEGIDMAADDLTTNNVIAAENAALLAELEHVEEPSVAEADETEEDTVIVNKTPDELTTDLVNEVHASDTAMVEFQQLASEAEIMAEVEADDDASSSEYGDENAAPEQTLNLSVMERDATPEEQTLDLHVMEQRATPHEDPTLNLHVLEQNAVDEEDDMSTPTAPSVMAADDRTLNLHVLEEAGSTESLSATPVARCYVAADEPTLNLHVLEESAASRSASATPSAKLTGAVDEPTLNLHVLEQNVAATPAVQPRVDMDEATLNLHVLEQNMPEAPGAVRGHGSSFSPDGSPAPTVSPTRAVPVPESDEIETPVGRSFAGVQRFANTVVSKVPLKPECNISPIKMPKKRSRSMSMSGQQSPPKRPQMTPLGKVAARSTSYPVGSPSRSIRSAVPSPAHTTPGQMSFALSDFGDSTLDGIELPDDEMDFDIGRPAETPVTVKSTRTAKSVAATPARTPLKAVGDGVLHGAVIYVEVHTSEGADASEVYIDLLSQMGAKCVRDWRWNPRASVHGGDDLAAASKIGVTHVVYKDGGKRTLEKVRDAKGEVWCVGVRWVLDCERENKWLDETPYLVDHGILPRGGSRRRKSMEPKALMNANGSIRAGRRSTSAEFMTSQMREELVNTPVRTYQPPAVVSAATAPREGIVGVEDSLVADSDISSTYNSPTTTMNIRHVDTPTALVGWDPATSKTPAKANGAGAGGSMMTMMDTPYLMKQGGMVLEHAREGGAMSAPPKQINRGLFDGEAEFEGENGNRNGEGEEGKGSKKGEKMKLKLIEARRRTMGWKPVVGSPLGKF</sequence>
<feature type="compositionally biased region" description="Low complexity" evidence="1">
    <location>
        <begin position="268"/>
        <end position="287"/>
    </location>
</feature>
<organism evidence="3 4">
    <name type="scientific">Cyphellophora europaea (strain CBS 101466)</name>
    <name type="common">Phialophora europaea</name>
    <dbReference type="NCBI Taxonomy" id="1220924"/>
    <lineage>
        <taxon>Eukaryota</taxon>
        <taxon>Fungi</taxon>
        <taxon>Dikarya</taxon>
        <taxon>Ascomycota</taxon>
        <taxon>Pezizomycotina</taxon>
        <taxon>Eurotiomycetes</taxon>
        <taxon>Chaetothyriomycetidae</taxon>
        <taxon>Chaetothyriales</taxon>
        <taxon>Cyphellophoraceae</taxon>
        <taxon>Cyphellophora</taxon>
    </lineage>
</organism>
<feature type="compositionally biased region" description="Polar residues" evidence="1">
    <location>
        <begin position="631"/>
        <end position="640"/>
    </location>
</feature>
<reference evidence="3 4" key="1">
    <citation type="submission" date="2013-03" db="EMBL/GenBank/DDBJ databases">
        <title>The Genome Sequence of Phialophora europaea CBS 101466.</title>
        <authorList>
            <consortium name="The Broad Institute Genomics Platform"/>
            <person name="Cuomo C."/>
            <person name="de Hoog S."/>
            <person name="Gorbushina A."/>
            <person name="Walker B."/>
            <person name="Young S.K."/>
            <person name="Zeng Q."/>
            <person name="Gargeya S."/>
            <person name="Fitzgerald M."/>
            <person name="Haas B."/>
            <person name="Abouelleil A."/>
            <person name="Allen A.W."/>
            <person name="Alvarado L."/>
            <person name="Arachchi H.M."/>
            <person name="Berlin A.M."/>
            <person name="Chapman S.B."/>
            <person name="Gainer-Dewar J."/>
            <person name="Goldberg J."/>
            <person name="Griggs A."/>
            <person name="Gujja S."/>
            <person name="Hansen M."/>
            <person name="Howarth C."/>
            <person name="Imamovic A."/>
            <person name="Ireland A."/>
            <person name="Larimer J."/>
            <person name="McCowan C."/>
            <person name="Murphy C."/>
            <person name="Pearson M."/>
            <person name="Poon T.W."/>
            <person name="Priest M."/>
            <person name="Roberts A."/>
            <person name="Saif S."/>
            <person name="Shea T."/>
            <person name="Sisk P."/>
            <person name="Sykes S."/>
            <person name="Wortman J."/>
            <person name="Nusbaum C."/>
            <person name="Birren B."/>
        </authorList>
    </citation>
    <scope>NUCLEOTIDE SEQUENCE [LARGE SCALE GENOMIC DNA]</scope>
    <source>
        <strain evidence="3 4">CBS 101466</strain>
    </source>
</reference>
<feature type="region of interest" description="Disordered" evidence="1">
    <location>
        <begin position="1"/>
        <end position="335"/>
    </location>
</feature>
<dbReference type="HOGENOM" id="CLU_244687_0_0_1"/>
<feature type="compositionally biased region" description="Polar residues" evidence="1">
    <location>
        <begin position="668"/>
        <end position="677"/>
    </location>
</feature>
<accession>W2RS65</accession>
<feature type="region of interest" description="Disordered" evidence="1">
    <location>
        <begin position="704"/>
        <end position="724"/>
    </location>
</feature>
<dbReference type="Gene3D" id="3.40.50.10190">
    <property type="entry name" value="BRCT domain"/>
    <property type="match status" value="1"/>
</dbReference>
<feature type="compositionally biased region" description="Low complexity" evidence="1">
    <location>
        <begin position="31"/>
        <end position="47"/>
    </location>
</feature>
<dbReference type="GeneID" id="19973929"/>
<dbReference type="InterPro" id="IPR001357">
    <property type="entry name" value="BRCT_dom"/>
</dbReference>
<feature type="compositionally biased region" description="Low complexity" evidence="1">
    <location>
        <begin position="75"/>
        <end position="85"/>
    </location>
</feature>
<feature type="region of interest" description="Disordered" evidence="1">
    <location>
        <begin position="351"/>
        <end position="395"/>
    </location>
</feature>
<feature type="compositionally biased region" description="Basic and acidic residues" evidence="1">
    <location>
        <begin position="1552"/>
        <end position="1565"/>
    </location>
</feature>
<evidence type="ECO:0000259" key="2">
    <source>
        <dbReference type="PROSITE" id="PS50172"/>
    </source>
</evidence>
<proteinExistence type="predicted"/>
<dbReference type="InterPro" id="IPR022047">
    <property type="entry name" value="Microcephalin-like"/>
</dbReference>
<evidence type="ECO:0000313" key="3">
    <source>
        <dbReference type="EMBL" id="ETN38554.1"/>
    </source>
</evidence>
<feature type="compositionally biased region" description="Polar residues" evidence="1">
    <location>
        <begin position="374"/>
        <end position="386"/>
    </location>
</feature>
<dbReference type="PANTHER" id="PTHR14625">
    <property type="entry name" value="MICROCEPHALIN"/>
    <property type="match status" value="1"/>
</dbReference>
<dbReference type="GO" id="GO:0000278">
    <property type="term" value="P:mitotic cell cycle"/>
    <property type="evidence" value="ECO:0007669"/>
    <property type="project" value="TreeGrafter"/>
</dbReference>
<dbReference type="Proteomes" id="UP000030752">
    <property type="component" value="Unassembled WGS sequence"/>
</dbReference>
<feature type="compositionally biased region" description="Low complexity" evidence="1">
    <location>
        <begin position="1149"/>
        <end position="1158"/>
    </location>
</feature>
<feature type="compositionally biased region" description="Basic residues" evidence="1">
    <location>
        <begin position="112"/>
        <end position="121"/>
    </location>
</feature>
<dbReference type="InParanoid" id="W2RS65"/>
<evidence type="ECO:0000313" key="4">
    <source>
        <dbReference type="Proteomes" id="UP000030752"/>
    </source>
</evidence>
<feature type="region of interest" description="Disordered" evidence="1">
    <location>
        <begin position="1541"/>
        <end position="1565"/>
    </location>
</feature>
<feature type="compositionally biased region" description="Low complexity" evidence="1">
    <location>
        <begin position="138"/>
        <end position="161"/>
    </location>
</feature>
<feature type="compositionally biased region" description="Polar residues" evidence="1">
    <location>
        <begin position="739"/>
        <end position="768"/>
    </location>
</feature>
<dbReference type="SUPFAM" id="SSF52113">
    <property type="entry name" value="BRCT domain"/>
    <property type="match status" value="1"/>
</dbReference>
<feature type="region of interest" description="Disordered" evidence="1">
    <location>
        <begin position="573"/>
        <end position="677"/>
    </location>
</feature>
<feature type="region of interest" description="Disordered" evidence="1">
    <location>
        <begin position="1074"/>
        <end position="1099"/>
    </location>
</feature>
<feature type="compositionally biased region" description="Acidic residues" evidence="1">
    <location>
        <begin position="607"/>
        <end position="616"/>
    </location>
</feature>
<feature type="region of interest" description="Disordered" evidence="1">
    <location>
        <begin position="738"/>
        <end position="774"/>
    </location>
</feature>
<dbReference type="EMBL" id="KB822722">
    <property type="protein sequence ID" value="ETN38554.1"/>
    <property type="molecule type" value="Genomic_DNA"/>
</dbReference>
<feature type="domain" description="BRCT" evidence="2">
    <location>
        <begin position="1308"/>
        <end position="1369"/>
    </location>
</feature>
<keyword evidence="4" id="KW-1185">Reference proteome</keyword>
<feature type="region of interest" description="Disordered" evidence="1">
    <location>
        <begin position="1136"/>
        <end position="1198"/>
    </location>
</feature>
<dbReference type="CDD" id="cd17716">
    <property type="entry name" value="BRCT_microcephalin_rpt1"/>
    <property type="match status" value="1"/>
</dbReference>
<feature type="compositionally biased region" description="Acidic residues" evidence="1">
    <location>
        <begin position="574"/>
        <end position="595"/>
    </location>
</feature>
<dbReference type="OrthoDB" id="2384350at2759"/>
<feature type="compositionally biased region" description="Polar residues" evidence="1">
    <location>
        <begin position="1081"/>
        <end position="1095"/>
    </location>
</feature>
<dbReference type="InterPro" id="IPR036420">
    <property type="entry name" value="BRCT_dom_sf"/>
</dbReference>
<name>W2RS65_CYPE1</name>
<dbReference type="eggNOG" id="ENOG502S1CP">
    <property type="taxonomic scope" value="Eukaryota"/>
</dbReference>
<dbReference type="PROSITE" id="PS50172">
    <property type="entry name" value="BRCT"/>
    <property type="match status" value="1"/>
</dbReference>
<dbReference type="STRING" id="1220924.W2RS65"/>
<gene>
    <name evidence="3" type="ORF">HMPREF1541_06590</name>
</gene>
<dbReference type="RefSeq" id="XP_008719143.1">
    <property type="nucleotide sequence ID" value="XM_008720921.1"/>
</dbReference>
<feature type="compositionally biased region" description="Polar residues" evidence="1">
    <location>
        <begin position="194"/>
        <end position="210"/>
    </location>
</feature>